<feature type="domain" description="PPC" evidence="6">
    <location>
        <begin position="71"/>
        <end position="206"/>
    </location>
</feature>
<feature type="compositionally biased region" description="Polar residues" evidence="5">
    <location>
        <begin position="202"/>
        <end position="213"/>
    </location>
</feature>
<evidence type="ECO:0000256" key="2">
    <source>
        <dbReference type="ARBA" id="ARBA00023125"/>
    </source>
</evidence>
<comment type="subcellular location">
    <subcellularLocation>
        <location evidence="4">Nucleus</location>
    </subcellularLocation>
</comment>
<dbReference type="AlphaFoldDB" id="A0A8X9ACH3"/>
<evidence type="ECO:0000259" key="6">
    <source>
        <dbReference type="PROSITE" id="PS51742"/>
    </source>
</evidence>
<dbReference type="PANTHER" id="PTHR31100:SF14">
    <property type="entry name" value="AT-HOOK MOTIF NUCLEAR-LOCALIZED PROTEIN 15"/>
    <property type="match status" value="1"/>
</dbReference>
<evidence type="ECO:0000256" key="4">
    <source>
        <dbReference type="PIRNR" id="PIRNR016021"/>
    </source>
</evidence>
<dbReference type="CDD" id="cd11378">
    <property type="entry name" value="DUF296"/>
    <property type="match status" value="1"/>
</dbReference>
<dbReference type="Gene3D" id="3.30.1330.80">
    <property type="entry name" value="Hypothetical protein, similar to alpha- acetolactate decarboxylase, domain 2"/>
    <property type="match status" value="1"/>
</dbReference>
<sequence length="229" mass="23698">MAMNQDGINTSNSTTTTTNPNPNPNPNPSPNNEASDIEISQPSGIRRRPRGRPPGSKNKPRAPIPVPVPIPNAANRTHYIEIAAGSDICEYLANIACSRQVGVSVSSASGRVTNVTLRQPNGVSTVTGICEIISLSGAFLPASISPPGYAALNVSLAGNQGKVFGGHVVGTLMASGPVIIIANSFTNDNFERLPLQHPGDGMQSQPAGPSNLGSNGGMFWPPLGLPPSY</sequence>
<evidence type="ECO:0000313" key="7">
    <source>
        <dbReference type="EMBL" id="KAG6436543.1"/>
    </source>
</evidence>
<dbReference type="SUPFAM" id="SSF117856">
    <property type="entry name" value="AF0104/ALDC/Ptd012-like"/>
    <property type="match status" value="1"/>
</dbReference>
<dbReference type="EMBL" id="PNBA02000001">
    <property type="protein sequence ID" value="KAG6436543.1"/>
    <property type="molecule type" value="Genomic_DNA"/>
</dbReference>
<organism evidence="7">
    <name type="scientific">Salvia splendens</name>
    <name type="common">Scarlet sage</name>
    <dbReference type="NCBI Taxonomy" id="180675"/>
    <lineage>
        <taxon>Eukaryota</taxon>
        <taxon>Viridiplantae</taxon>
        <taxon>Streptophyta</taxon>
        <taxon>Embryophyta</taxon>
        <taxon>Tracheophyta</taxon>
        <taxon>Spermatophyta</taxon>
        <taxon>Magnoliopsida</taxon>
        <taxon>eudicotyledons</taxon>
        <taxon>Gunneridae</taxon>
        <taxon>Pentapetalae</taxon>
        <taxon>asterids</taxon>
        <taxon>lamiids</taxon>
        <taxon>Lamiales</taxon>
        <taxon>Lamiaceae</taxon>
        <taxon>Nepetoideae</taxon>
        <taxon>Mentheae</taxon>
        <taxon>Salviinae</taxon>
        <taxon>Salvia</taxon>
        <taxon>Salvia subgen. Calosphace</taxon>
        <taxon>core Calosphace</taxon>
    </lineage>
</organism>
<evidence type="ECO:0000256" key="5">
    <source>
        <dbReference type="SAM" id="MobiDB-lite"/>
    </source>
</evidence>
<comment type="caution">
    <text evidence="7">The sequence shown here is derived from an EMBL/GenBank/DDBJ whole genome shotgun (WGS) entry which is preliminary data.</text>
</comment>
<gene>
    <name evidence="7" type="ORF">SASPL_101444</name>
</gene>
<keyword evidence="8" id="KW-1185">Reference proteome</keyword>
<dbReference type="Pfam" id="PF03479">
    <property type="entry name" value="PCC"/>
    <property type="match status" value="1"/>
</dbReference>
<proteinExistence type="predicted"/>
<reference evidence="7" key="2">
    <citation type="submission" date="2020-08" db="EMBL/GenBank/DDBJ databases">
        <title>Plant Genome Project.</title>
        <authorList>
            <person name="Zhang R.-G."/>
        </authorList>
    </citation>
    <scope>NUCLEOTIDE SEQUENCE</scope>
    <source>
        <strain evidence="7">Huo1</strain>
        <tissue evidence="7">Leaf</tissue>
    </source>
</reference>
<keyword evidence="2 4" id="KW-0238">DNA-binding</keyword>
<keyword evidence="3 4" id="KW-0804">Transcription</keyword>
<dbReference type="GO" id="GO:0003700">
    <property type="term" value="F:DNA-binding transcription factor activity"/>
    <property type="evidence" value="ECO:0007669"/>
    <property type="project" value="TreeGrafter"/>
</dbReference>
<dbReference type="GO" id="GO:0003680">
    <property type="term" value="F:minor groove of adenine-thymine-rich DNA binding"/>
    <property type="evidence" value="ECO:0007669"/>
    <property type="project" value="UniProtKB-UniRule"/>
</dbReference>
<dbReference type="Proteomes" id="UP000298416">
    <property type="component" value="Unassembled WGS sequence"/>
</dbReference>
<evidence type="ECO:0000256" key="3">
    <source>
        <dbReference type="ARBA" id="ARBA00023163"/>
    </source>
</evidence>
<keyword evidence="4" id="KW-0539">Nucleus</keyword>
<dbReference type="InterPro" id="IPR005175">
    <property type="entry name" value="PPC_dom"/>
</dbReference>
<dbReference type="PANTHER" id="PTHR31100">
    <property type="entry name" value="AT-HOOK MOTIF NUCLEAR-LOCALIZED PROTEIN 15"/>
    <property type="match status" value="1"/>
</dbReference>
<evidence type="ECO:0000313" key="8">
    <source>
        <dbReference type="Proteomes" id="UP000298416"/>
    </source>
</evidence>
<name>A0A8X9ACH3_SALSN</name>
<evidence type="ECO:0000256" key="1">
    <source>
        <dbReference type="ARBA" id="ARBA00023015"/>
    </source>
</evidence>
<dbReference type="GO" id="GO:0005634">
    <property type="term" value="C:nucleus"/>
    <property type="evidence" value="ECO:0007669"/>
    <property type="project" value="UniProtKB-SubCell"/>
</dbReference>
<dbReference type="PROSITE" id="PS51742">
    <property type="entry name" value="PPC"/>
    <property type="match status" value="1"/>
</dbReference>
<reference evidence="7" key="1">
    <citation type="submission" date="2018-01" db="EMBL/GenBank/DDBJ databases">
        <authorList>
            <person name="Mao J.F."/>
        </authorList>
    </citation>
    <scope>NUCLEOTIDE SEQUENCE</scope>
    <source>
        <strain evidence="7">Huo1</strain>
        <tissue evidence="7">Leaf</tissue>
    </source>
</reference>
<feature type="region of interest" description="Disordered" evidence="5">
    <location>
        <begin position="196"/>
        <end position="215"/>
    </location>
</feature>
<keyword evidence="1 4" id="KW-0805">Transcription regulation</keyword>
<dbReference type="InterPro" id="IPR014476">
    <property type="entry name" value="AHL15-29"/>
</dbReference>
<feature type="region of interest" description="Disordered" evidence="5">
    <location>
        <begin position="1"/>
        <end position="69"/>
    </location>
</feature>
<accession>A0A8X9ACH3</accession>
<dbReference type="PIRSF" id="PIRSF016021">
    <property type="entry name" value="ESCAROLA"/>
    <property type="match status" value="1"/>
</dbReference>
<feature type="compositionally biased region" description="Low complexity" evidence="5">
    <location>
        <begin position="9"/>
        <end position="20"/>
    </location>
</feature>
<protein>
    <recommendedName>
        <fullName evidence="4">AT-hook motif nuclear-localized protein</fullName>
    </recommendedName>
</protein>
<comment type="function">
    <text evidence="4">Transcription factor that specifically binds AT-rich DNA sequences related to the nuclear matrix attachment regions (MARs).</text>
</comment>